<dbReference type="Proteomes" id="UP000054538">
    <property type="component" value="Unassembled WGS sequence"/>
</dbReference>
<reference evidence="2" key="2">
    <citation type="submission" date="2015-01" db="EMBL/GenBank/DDBJ databases">
        <title>Evolutionary Origins and Diversification of the Mycorrhizal Mutualists.</title>
        <authorList>
            <consortium name="DOE Joint Genome Institute"/>
            <consortium name="Mycorrhizal Genomics Consortium"/>
            <person name="Kohler A."/>
            <person name="Kuo A."/>
            <person name="Nagy L.G."/>
            <person name="Floudas D."/>
            <person name="Copeland A."/>
            <person name="Barry K.W."/>
            <person name="Cichocki N."/>
            <person name="Veneault-Fourrey C."/>
            <person name="LaButti K."/>
            <person name="Lindquist E.A."/>
            <person name="Lipzen A."/>
            <person name="Lundell T."/>
            <person name="Morin E."/>
            <person name="Murat C."/>
            <person name="Riley R."/>
            <person name="Ohm R."/>
            <person name="Sun H."/>
            <person name="Tunlid A."/>
            <person name="Henrissat B."/>
            <person name="Grigoriev I.V."/>
            <person name="Hibbett D.S."/>
            <person name="Martin F."/>
        </authorList>
    </citation>
    <scope>NUCLEOTIDE SEQUENCE [LARGE SCALE GENOMIC DNA]</scope>
    <source>
        <strain evidence="2">Ve08.2h10</strain>
    </source>
</reference>
<proteinExistence type="predicted"/>
<organism evidence="1 2">
    <name type="scientific">Paxillus rubicundulus Ve08.2h10</name>
    <dbReference type="NCBI Taxonomy" id="930991"/>
    <lineage>
        <taxon>Eukaryota</taxon>
        <taxon>Fungi</taxon>
        <taxon>Dikarya</taxon>
        <taxon>Basidiomycota</taxon>
        <taxon>Agaricomycotina</taxon>
        <taxon>Agaricomycetes</taxon>
        <taxon>Agaricomycetidae</taxon>
        <taxon>Boletales</taxon>
        <taxon>Paxilineae</taxon>
        <taxon>Paxillaceae</taxon>
        <taxon>Paxillus</taxon>
    </lineage>
</organism>
<evidence type="ECO:0000313" key="2">
    <source>
        <dbReference type="Proteomes" id="UP000054538"/>
    </source>
</evidence>
<evidence type="ECO:0000313" key="1">
    <source>
        <dbReference type="EMBL" id="KIK76042.1"/>
    </source>
</evidence>
<dbReference type="EMBL" id="KN827705">
    <property type="protein sequence ID" value="KIK76042.1"/>
    <property type="molecule type" value="Genomic_DNA"/>
</dbReference>
<keyword evidence="2" id="KW-1185">Reference proteome</keyword>
<reference evidence="1 2" key="1">
    <citation type="submission" date="2014-04" db="EMBL/GenBank/DDBJ databases">
        <authorList>
            <consortium name="DOE Joint Genome Institute"/>
            <person name="Kuo A."/>
            <person name="Kohler A."/>
            <person name="Jargeat P."/>
            <person name="Nagy L.G."/>
            <person name="Floudas D."/>
            <person name="Copeland A."/>
            <person name="Barry K.W."/>
            <person name="Cichocki N."/>
            <person name="Veneault-Fourrey C."/>
            <person name="LaButti K."/>
            <person name="Lindquist E.A."/>
            <person name="Lipzen A."/>
            <person name="Lundell T."/>
            <person name="Morin E."/>
            <person name="Murat C."/>
            <person name="Sun H."/>
            <person name="Tunlid A."/>
            <person name="Henrissat B."/>
            <person name="Grigoriev I.V."/>
            <person name="Hibbett D.S."/>
            <person name="Martin F."/>
            <person name="Nordberg H.P."/>
            <person name="Cantor M.N."/>
            <person name="Hua S.X."/>
        </authorList>
    </citation>
    <scope>NUCLEOTIDE SEQUENCE [LARGE SCALE GENOMIC DNA]</scope>
    <source>
        <strain evidence="1 2">Ve08.2h10</strain>
    </source>
</reference>
<sequence>MATKHTTPDFSGRFWPLLLWYPSFAAIPIAKHIPYWFPGAGFKSPSLSTTLLSLM</sequence>
<name>A0A0D0BXZ8_9AGAM</name>
<gene>
    <name evidence="1" type="ORF">PAXRUDRAFT_835485</name>
</gene>
<accession>A0A0D0BXZ8</accession>
<dbReference type="HOGENOM" id="CLU_3033040_0_0_1"/>
<dbReference type="AlphaFoldDB" id="A0A0D0BXZ8"/>
<protein>
    <submittedName>
        <fullName evidence="1">Uncharacterized protein</fullName>
    </submittedName>
</protein>
<dbReference type="InParanoid" id="A0A0D0BXZ8"/>